<dbReference type="InterPro" id="IPR000719">
    <property type="entry name" value="Prot_kinase_dom"/>
</dbReference>
<dbReference type="GO" id="GO:0005524">
    <property type="term" value="F:ATP binding"/>
    <property type="evidence" value="ECO:0007669"/>
    <property type="project" value="InterPro"/>
</dbReference>
<dbReference type="OrthoDB" id="79687at2759"/>
<dbReference type="CDD" id="cd14011">
    <property type="entry name" value="PK_SCY1_like"/>
    <property type="match status" value="1"/>
</dbReference>
<feature type="compositionally biased region" description="Polar residues" evidence="1">
    <location>
        <begin position="680"/>
        <end position="689"/>
    </location>
</feature>
<evidence type="ECO:0000313" key="3">
    <source>
        <dbReference type="EMBL" id="CDS08018.1"/>
    </source>
</evidence>
<accession>A0A077WLJ9</accession>
<dbReference type="AlphaFoldDB" id="A0A077WLJ9"/>
<dbReference type="EMBL" id="LK023324">
    <property type="protein sequence ID" value="CDS08018.1"/>
    <property type="molecule type" value="Genomic_DNA"/>
</dbReference>
<dbReference type="Gene3D" id="1.10.510.10">
    <property type="entry name" value="Transferase(Phosphotransferase) domain 1"/>
    <property type="match status" value="1"/>
</dbReference>
<dbReference type="PANTHER" id="PTHR12984">
    <property type="entry name" value="SCY1-RELATED S/T PROTEIN KINASE-LIKE"/>
    <property type="match status" value="1"/>
</dbReference>
<feature type="compositionally biased region" description="Polar residues" evidence="1">
    <location>
        <begin position="743"/>
        <end position="771"/>
    </location>
</feature>
<evidence type="ECO:0000259" key="2">
    <source>
        <dbReference type="PROSITE" id="PS50011"/>
    </source>
</evidence>
<feature type="region of interest" description="Disordered" evidence="1">
    <location>
        <begin position="610"/>
        <end position="632"/>
    </location>
</feature>
<name>A0A077WLJ9_9FUNG</name>
<sequence>MSAAIYSFINSITNSITSRYDIKAQISSAGLWKIYLGLRKTTGKHVAIFVSMQPAFDPVHHAHAPTQIFEKRSLDTGFRRERGASKSDTEKVYELLKREASNLARLRHPSILEVVEPVSESRSSIAFVTEPLLGTLSHLLKMENSYSSSGSDMTYEVDELEIQKGLLQVGKGLQFMNDAKVVHHNLTPDAIFVNAKGDWKIGGLGFGVFLNNPDDASRGSMYEYNDYLPEPCQINLDYAAPEYVLDGEVSEANDIFSLGCLAYAIHNKGVALLQTFNNLRTYERKIQSLSTTSFNKMPVHLQEVIRRLLARYPSQRLTPAEFQNSKYFDNILVSTMKFLESFPEKTREEKSQFMKGLPRVLSQFPERVLRRKILPSLLEELKNHPLLPYTIPNVFLIVEQLNQREFCDLVLPSLKPVFSVRDPPQNMIVLLEKLDILQQKTPRETFRDDIMPLVYAAIEAPTAVVQEKALRIVPTLAESLDYTTVKNSLFPKVQMLFAQTTLLSVKVSCLICFHSMIKVIDKYTMQEKMVPLLKNIKTKEPAVMLATLAVYDELGKYLDKEIIATEILPQLWRMSFGPLLNLAQFQKFMKTIRELTNRVEEAHTRHLREVKSLEDQTKSASTAATSSANGNGVVGEDVSFEALVQGQGSQSKTLTPDLFSSELSSSNPPSPARMTPPLAATNTQPPSNRSSFASSHGGGSGWHSTSSTQNTLMPTLSPSSSPMRLPQSTTTTATVMTNASMNSMSRPSHMTSSTTTSLDWSMSNKSNNSIPSIAAPPSFQNTPSLPPPSSTSSLMPTTTTTTLSSGPNYNALRGMGAAVSSSPSLTPTTLTPNTSRPSSMTTLQPLSANQSSGQSLQPQSGRKSNNLMAFDPLG</sequence>
<evidence type="ECO:0000256" key="1">
    <source>
        <dbReference type="SAM" id="MobiDB-lite"/>
    </source>
</evidence>
<dbReference type="Gene3D" id="1.25.10.10">
    <property type="entry name" value="Leucine-rich Repeat Variant"/>
    <property type="match status" value="1"/>
</dbReference>
<feature type="compositionally biased region" description="Low complexity" evidence="1">
    <location>
        <begin position="702"/>
        <end position="742"/>
    </location>
</feature>
<dbReference type="PROSITE" id="PS50011">
    <property type="entry name" value="PROTEIN_KINASE_DOM"/>
    <property type="match status" value="1"/>
</dbReference>
<dbReference type="Gene3D" id="3.30.200.20">
    <property type="entry name" value="Phosphorylase Kinase, domain 1"/>
    <property type="match status" value="1"/>
</dbReference>
<protein>
    <recommendedName>
        <fullName evidence="2">Protein kinase domain-containing protein</fullName>
    </recommendedName>
</protein>
<feature type="region of interest" description="Disordered" evidence="1">
    <location>
        <begin position="644"/>
        <end position="874"/>
    </location>
</feature>
<feature type="compositionally biased region" description="Low complexity" evidence="1">
    <location>
        <begin position="790"/>
        <end position="805"/>
    </location>
</feature>
<feature type="compositionally biased region" description="Low complexity" evidence="1">
    <location>
        <begin position="850"/>
        <end position="861"/>
    </location>
</feature>
<feature type="compositionally biased region" description="Low complexity" evidence="1">
    <location>
        <begin position="820"/>
        <end position="839"/>
    </location>
</feature>
<dbReference type="InterPro" id="IPR016024">
    <property type="entry name" value="ARM-type_fold"/>
</dbReference>
<gene>
    <name evidence="3" type="ORF">LRAMOSA01967</name>
</gene>
<feature type="compositionally biased region" description="Polar residues" evidence="1">
    <location>
        <begin position="840"/>
        <end position="849"/>
    </location>
</feature>
<dbReference type="Pfam" id="PF00069">
    <property type="entry name" value="Pkinase"/>
    <property type="match status" value="1"/>
</dbReference>
<organism evidence="3">
    <name type="scientific">Lichtheimia ramosa</name>
    <dbReference type="NCBI Taxonomy" id="688394"/>
    <lineage>
        <taxon>Eukaryota</taxon>
        <taxon>Fungi</taxon>
        <taxon>Fungi incertae sedis</taxon>
        <taxon>Mucoromycota</taxon>
        <taxon>Mucoromycotina</taxon>
        <taxon>Mucoromycetes</taxon>
        <taxon>Mucorales</taxon>
        <taxon>Lichtheimiaceae</taxon>
        <taxon>Lichtheimia</taxon>
    </lineage>
</organism>
<dbReference type="SUPFAM" id="SSF56112">
    <property type="entry name" value="Protein kinase-like (PK-like)"/>
    <property type="match status" value="1"/>
</dbReference>
<dbReference type="GO" id="GO:0004672">
    <property type="term" value="F:protein kinase activity"/>
    <property type="evidence" value="ECO:0007669"/>
    <property type="project" value="InterPro"/>
</dbReference>
<reference evidence="3" key="1">
    <citation type="journal article" date="2014" name="Genome Announc.">
        <title>De novo whole-genome sequence and genome annotation of Lichtheimia ramosa.</title>
        <authorList>
            <person name="Linde J."/>
            <person name="Schwartze V."/>
            <person name="Binder U."/>
            <person name="Lass-Florl C."/>
            <person name="Voigt K."/>
            <person name="Horn F."/>
        </authorList>
    </citation>
    <scope>NUCLEOTIDE SEQUENCE</scope>
    <source>
        <strain evidence="3">JMRC FSU:6197</strain>
    </source>
</reference>
<feature type="compositionally biased region" description="Low complexity" evidence="1">
    <location>
        <begin position="619"/>
        <end position="628"/>
    </location>
</feature>
<dbReference type="InterPro" id="IPR011989">
    <property type="entry name" value="ARM-like"/>
</dbReference>
<feature type="domain" description="Protein kinase" evidence="2">
    <location>
        <begin position="20"/>
        <end position="328"/>
    </location>
</feature>
<dbReference type="InterPro" id="IPR011009">
    <property type="entry name" value="Kinase-like_dom_sf"/>
</dbReference>
<dbReference type="SUPFAM" id="SSF48371">
    <property type="entry name" value="ARM repeat"/>
    <property type="match status" value="1"/>
</dbReference>
<dbReference type="InterPro" id="IPR051177">
    <property type="entry name" value="CIK-Related_Protein"/>
</dbReference>
<proteinExistence type="predicted"/>
<dbReference type="PANTHER" id="PTHR12984:SF6">
    <property type="entry name" value="SCY1-LIKE PROTEIN 2"/>
    <property type="match status" value="1"/>
</dbReference>